<keyword evidence="6" id="KW-0747">Spliceosome</keyword>
<keyword evidence="5" id="KW-0507">mRNA processing</keyword>
<organism evidence="9">
    <name type="scientific">Aceria tosichella</name>
    <name type="common">wheat curl mite</name>
    <dbReference type="NCBI Taxonomy" id="561515"/>
    <lineage>
        <taxon>Eukaryota</taxon>
        <taxon>Metazoa</taxon>
        <taxon>Ecdysozoa</taxon>
        <taxon>Arthropoda</taxon>
        <taxon>Chelicerata</taxon>
        <taxon>Arachnida</taxon>
        <taxon>Acari</taxon>
        <taxon>Acariformes</taxon>
        <taxon>Trombidiformes</taxon>
        <taxon>Prostigmata</taxon>
        <taxon>Eupodina</taxon>
        <taxon>Eriophyoidea</taxon>
        <taxon>Eriophyidae</taxon>
        <taxon>Eriophyinae</taxon>
        <taxon>Aceriini</taxon>
        <taxon>Aceria</taxon>
    </lineage>
</organism>
<accession>A0A6G1S4G3</accession>
<dbReference type="GO" id="GO:0008380">
    <property type="term" value="P:RNA splicing"/>
    <property type="evidence" value="ECO:0007669"/>
    <property type="project" value="UniProtKB-KW"/>
</dbReference>
<dbReference type="GO" id="GO:0005681">
    <property type="term" value="C:spliceosomal complex"/>
    <property type="evidence" value="ECO:0007669"/>
    <property type="project" value="UniProtKB-KW"/>
</dbReference>
<evidence type="ECO:0000256" key="8">
    <source>
        <dbReference type="ARBA" id="ARBA00032518"/>
    </source>
</evidence>
<evidence type="ECO:0000256" key="7">
    <source>
        <dbReference type="ARBA" id="ARBA00023187"/>
    </source>
</evidence>
<protein>
    <recommendedName>
        <fullName evidence="3">Cysteine-rich PDZ-binding protein</fullName>
    </recommendedName>
    <alternativeName>
        <fullName evidence="8">Cysteine-rich interactor of PDZ three</fullName>
    </alternativeName>
</protein>
<keyword evidence="4" id="KW-0963">Cytoplasm</keyword>
<evidence type="ECO:0000256" key="4">
    <source>
        <dbReference type="ARBA" id="ARBA00022490"/>
    </source>
</evidence>
<proteinExistence type="inferred from homology"/>
<dbReference type="EMBL" id="GGYP01000625">
    <property type="protein sequence ID" value="MDE45396.1"/>
    <property type="molecule type" value="Transcribed_RNA"/>
</dbReference>
<dbReference type="Pfam" id="PF10235">
    <property type="entry name" value="Cript"/>
    <property type="match status" value="1"/>
</dbReference>
<dbReference type="PANTHER" id="PTHR11805:SF1">
    <property type="entry name" value="CYSTEINE-RICH PDZ-BINDING PROTEIN"/>
    <property type="match status" value="1"/>
</dbReference>
<evidence type="ECO:0000256" key="5">
    <source>
        <dbReference type="ARBA" id="ARBA00022664"/>
    </source>
</evidence>
<keyword evidence="7" id="KW-0508">mRNA splicing</keyword>
<comment type="similarity">
    <text evidence="2">Belongs to the CRIPT family.</text>
</comment>
<dbReference type="GO" id="GO:0008017">
    <property type="term" value="F:microtubule binding"/>
    <property type="evidence" value="ECO:0007669"/>
    <property type="project" value="TreeGrafter"/>
</dbReference>
<gene>
    <name evidence="9" type="primary">CRIPT</name>
    <name evidence="9" type="ORF">g.12859</name>
</gene>
<evidence type="ECO:0000256" key="2">
    <source>
        <dbReference type="ARBA" id="ARBA00009021"/>
    </source>
</evidence>
<dbReference type="AlphaFoldDB" id="A0A6G1S4G3"/>
<dbReference type="InterPro" id="IPR019367">
    <property type="entry name" value="PDZ-binding_CRIPT"/>
</dbReference>
<evidence type="ECO:0000313" key="9">
    <source>
        <dbReference type="EMBL" id="MDE45396.1"/>
    </source>
</evidence>
<name>A0A6G1S4G3_9ACAR</name>
<comment type="subcellular location">
    <subcellularLocation>
        <location evidence="1">Cytoplasm</location>
    </subcellularLocation>
</comment>
<dbReference type="PANTHER" id="PTHR11805">
    <property type="entry name" value="CYSTEINE-RICH PDZ-BINDING PROTEIN"/>
    <property type="match status" value="1"/>
</dbReference>
<sequence>MVCEKCEKKLSILVTADTWKAGAKNTLESGSRQLNENKLLSSSSKARLAGGSAADSSKVQYRECRICKAKCHQVGSYYCQHCAYKKAICSMCGIKMASTKAHNQSSA</sequence>
<evidence type="ECO:0000256" key="1">
    <source>
        <dbReference type="ARBA" id="ARBA00004496"/>
    </source>
</evidence>
<dbReference type="GO" id="GO:0005737">
    <property type="term" value="C:cytoplasm"/>
    <property type="evidence" value="ECO:0007669"/>
    <property type="project" value="UniProtKB-SubCell"/>
</dbReference>
<dbReference type="GO" id="GO:0006397">
    <property type="term" value="P:mRNA processing"/>
    <property type="evidence" value="ECO:0007669"/>
    <property type="project" value="UniProtKB-KW"/>
</dbReference>
<reference evidence="9" key="1">
    <citation type="submission" date="2018-10" db="EMBL/GenBank/DDBJ databases">
        <title>Transcriptome assembly of Aceria tosichella (Wheat curl mite) Type 2.</title>
        <authorList>
            <person name="Scully E.D."/>
            <person name="Geib S.M."/>
            <person name="Palmer N.A."/>
            <person name="Gupta A.K."/>
            <person name="Sarath G."/>
            <person name="Tatineni S."/>
        </authorList>
    </citation>
    <scope>NUCLEOTIDE SEQUENCE</scope>
    <source>
        <strain evidence="9">LincolnNE</strain>
    </source>
</reference>
<evidence type="ECO:0000256" key="3">
    <source>
        <dbReference type="ARBA" id="ARBA00018615"/>
    </source>
</evidence>
<evidence type="ECO:0000256" key="6">
    <source>
        <dbReference type="ARBA" id="ARBA00022728"/>
    </source>
</evidence>
<dbReference type="GO" id="GO:0031122">
    <property type="term" value="P:cytoplasmic microtubule organization"/>
    <property type="evidence" value="ECO:0007669"/>
    <property type="project" value="TreeGrafter"/>
</dbReference>